<protein>
    <recommendedName>
        <fullName evidence="6">Integrase</fullName>
    </recommendedName>
</protein>
<dbReference type="Gene3D" id="1.10.443.10">
    <property type="entry name" value="Intergrase catalytic core"/>
    <property type="match status" value="1"/>
</dbReference>
<dbReference type="GO" id="GO:0006310">
    <property type="term" value="P:DNA recombination"/>
    <property type="evidence" value="ECO:0007669"/>
    <property type="project" value="UniProtKB-KW"/>
</dbReference>
<evidence type="ECO:0008006" key="6">
    <source>
        <dbReference type="Google" id="ProtNLM"/>
    </source>
</evidence>
<keyword evidence="4" id="KW-0233">DNA recombination</keyword>
<proteinExistence type="inferred from homology"/>
<dbReference type="AlphaFoldDB" id="A0A679J319"/>
<dbReference type="EMBL" id="LR743507">
    <property type="protein sequence ID" value="CAA2107751.1"/>
    <property type="molecule type" value="Genomic_DNA"/>
</dbReference>
<organism evidence="5">
    <name type="scientific">Variovorax paradoxus</name>
    <dbReference type="NCBI Taxonomy" id="34073"/>
    <lineage>
        <taxon>Bacteria</taxon>
        <taxon>Pseudomonadati</taxon>
        <taxon>Pseudomonadota</taxon>
        <taxon>Betaproteobacteria</taxon>
        <taxon>Burkholderiales</taxon>
        <taxon>Comamonadaceae</taxon>
        <taxon>Variovorax</taxon>
    </lineage>
</organism>
<dbReference type="InterPro" id="IPR011010">
    <property type="entry name" value="DNA_brk_join_enz"/>
</dbReference>
<dbReference type="SUPFAM" id="SSF56349">
    <property type="entry name" value="DNA breaking-rejoining enzymes"/>
    <property type="match status" value="1"/>
</dbReference>
<dbReference type="GO" id="GO:0003677">
    <property type="term" value="F:DNA binding"/>
    <property type="evidence" value="ECO:0007669"/>
    <property type="project" value="UniProtKB-KW"/>
</dbReference>
<name>A0A679J319_VARPD</name>
<dbReference type="InterPro" id="IPR050808">
    <property type="entry name" value="Phage_Integrase"/>
</dbReference>
<keyword evidence="3" id="KW-0238">DNA-binding</keyword>
<evidence type="ECO:0000256" key="4">
    <source>
        <dbReference type="ARBA" id="ARBA00023172"/>
    </source>
</evidence>
<evidence type="ECO:0000313" key="5">
    <source>
        <dbReference type="EMBL" id="CAA2107751.1"/>
    </source>
</evidence>
<dbReference type="InterPro" id="IPR013762">
    <property type="entry name" value="Integrase-like_cat_sf"/>
</dbReference>
<evidence type="ECO:0000256" key="3">
    <source>
        <dbReference type="ARBA" id="ARBA00023125"/>
    </source>
</evidence>
<dbReference type="InterPro" id="IPR010998">
    <property type="entry name" value="Integrase_recombinase_N"/>
</dbReference>
<evidence type="ECO:0000256" key="1">
    <source>
        <dbReference type="ARBA" id="ARBA00008857"/>
    </source>
</evidence>
<evidence type="ECO:0000256" key="2">
    <source>
        <dbReference type="ARBA" id="ARBA00022908"/>
    </source>
</evidence>
<dbReference type="PANTHER" id="PTHR30629">
    <property type="entry name" value="PROPHAGE INTEGRASE"/>
    <property type="match status" value="1"/>
</dbReference>
<accession>A0A679J319</accession>
<dbReference type="GO" id="GO:0015074">
    <property type="term" value="P:DNA integration"/>
    <property type="evidence" value="ECO:0007669"/>
    <property type="project" value="UniProtKB-KW"/>
</dbReference>
<dbReference type="PANTHER" id="PTHR30629:SF2">
    <property type="entry name" value="PROPHAGE INTEGRASE INTS-RELATED"/>
    <property type="match status" value="1"/>
</dbReference>
<gene>
    <name evidence="5" type="ORF">VVAX_04389</name>
</gene>
<comment type="similarity">
    <text evidence="1">Belongs to the 'phage' integrase family.</text>
</comment>
<dbReference type="Gene3D" id="1.10.150.130">
    <property type="match status" value="1"/>
</dbReference>
<reference evidence="5" key="1">
    <citation type="submission" date="2019-12" db="EMBL/GenBank/DDBJ databases">
        <authorList>
            <person name="Cremers G."/>
        </authorList>
    </citation>
    <scope>NUCLEOTIDE SEQUENCE</scope>
    <source>
        <strain evidence="5">Vvax</strain>
    </source>
</reference>
<keyword evidence="2" id="KW-0229">DNA integration</keyword>
<sequence length="373" mass="42259">MIRARNKPDGLPFRVYERYGKMIYSIGYKMKSGVWAFKFACPVTDAHEIKALRRRAIEESARGIEDRPAGGFKALVEAWFTWQEALPANDKRKRASSTIAENKREAEMLKSVWGHFGVQEITRTMGYDYLETCLTSVDKDGKPRPRPEKGNKEMALARLILEFGIRKGLLDSNPLAELEKLQTHKERRYVTDEEMALAVEMGRKFGGARLIVALALRTAWLCVRRSVEVRGLTRDAIKETGILWQDGKAKTKKPPVLIEWSPELRATIDEALAIKRDSVAGTMFVFGNMRGQRYTKGGWKAMLDDLMRECVKAAAERKIAFQKFSLQDCRPKGVSDKLEAGHTDTQDATLHTDGAMISRVYDRRQTKKATPAA</sequence>